<reference evidence="5 6" key="1">
    <citation type="submission" date="2006-03" db="EMBL/GenBank/DDBJ databases">
        <authorList>
            <person name="Pinhassi J."/>
            <person name="Pedros-Alio C."/>
            <person name="Ferriera S."/>
            <person name="Johnson J."/>
            <person name="Kravitz S."/>
            <person name="Halpern A."/>
            <person name="Remington K."/>
            <person name="Beeson K."/>
            <person name="Tran B."/>
            <person name="Rogers Y.-H."/>
            <person name="Friedman R."/>
            <person name="Venter J.C."/>
        </authorList>
    </citation>
    <scope>NUCLEOTIDE SEQUENCE [LARGE SCALE GENOMIC DNA]</scope>
    <source>
        <strain evidence="5 6">RED65</strain>
    </source>
</reference>
<name>Q1MY50_9GAMM</name>
<gene>
    <name evidence="5" type="ORF">RED65_12705</name>
</gene>
<dbReference type="SUPFAM" id="SSF56801">
    <property type="entry name" value="Acetyl-CoA synthetase-like"/>
    <property type="match status" value="1"/>
</dbReference>
<keyword evidence="5" id="KW-0436">Ligase</keyword>
<dbReference type="GO" id="GO:0005524">
    <property type="term" value="F:ATP binding"/>
    <property type="evidence" value="ECO:0007669"/>
    <property type="project" value="UniProtKB-KW"/>
</dbReference>
<protein>
    <submittedName>
        <fullName evidence="5">AMP-dependent synthetase and ligase</fullName>
    </submittedName>
</protein>
<comment type="caution">
    <text evidence="5">The sequence shown here is derived from an EMBL/GenBank/DDBJ whole genome shotgun (WGS) entry which is preliminary data.</text>
</comment>
<dbReference type="Pfam" id="PF23562">
    <property type="entry name" value="AMP-binding_C_3"/>
    <property type="match status" value="1"/>
</dbReference>
<dbReference type="RefSeq" id="WP_007018646.1">
    <property type="nucleotide sequence ID" value="NZ_CH724117.1"/>
</dbReference>
<feature type="domain" description="AMP-dependent synthetase/ligase" evidence="4">
    <location>
        <begin position="20"/>
        <end position="414"/>
    </location>
</feature>
<dbReference type="Gene3D" id="3.40.50.12780">
    <property type="entry name" value="N-terminal domain of ligase-like"/>
    <property type="match status" value="1"/>
</dbReference>
<evidence type="ECO:0000259" key="4">
    <source>
        <dbReference type="Pfam" id="PF00501"/>
    </source>
</evidence>
<dbReference type="HOGENOM" id="CLU_000022_45_5_6"/>
<dbReference type="OrthoDB" id="9803968at2"/>
<organism evidence="5 6">
    <name type="scientific">Bermanella marisrubri</name>
    <dbReference type="NCBI Taxonomy" id="207949"/>
    <lineage>
        <taxon>Bacteria</taxon>
        <taxon>Pseudomonadati</taxon>
        <taxon>Pseudomonadota</taxon>
        <taxon>Gammaproteobacteria</taxon>
        <taxon>Oceanospirillales</taxon>
        <taxon>Oceanospirillaceae</taxon>
        <taxon>Bermanella</taxon>
    </lineage>
</organism>
<comment type="catalytic activity">
    <reaction evidence="3">
        <text>a long-chain fatty acid + ATP + CoA = a long-chain fatty acyl-CoA + AMP + diphosphate</text>
        <dbReference type="Rhea" id="RHEA:15421"/>
        <dbReference type="ChEBI" id="CHEBI:30616"/>
        <dbReference type="ChEBI" id="CHEBI:33019"/>
        <dbReference type="ChEBI" id="CHEBI:57287"/>
        <dbReference type="ChEBI" id="CHEBI:57560"/>
        <dbReference type="ChEBI" id="CHEBI:83139"/>
        <dbReference type="ChEBI" id="CHEBI:456215"/>
        <dbReference type="EC" id="6.2.1.3"/>
    </reaction>
    <physiologicalReaction direction="left-to-right" evidence="3">
        <dbReference type="Rhea" id="RHEA:15422"/>
    </physiologicalReaction>
</comment>
<proteinExistence type="predicted"/>
<dbReference type="GO" id="GO:0016020">
    <property type="term" value="C:membrane"/>
    <property type="evidence" value="ECO:0007669"/>
    <property type="project" value="TreeGrafter"/>
</dbReference>
<dbReference type="InterPro" id="IPR042099">
    <property type="entry name" value="ANL_N_sf"/>
</dbReference>
<dbReference type="GO" id="GO:0004467">
    <property type="term" value="F:long-chain fatty acid-CoA ligase activity"/>
    <property type="evidence" value="ECO:0007669"/>
    <property type="project" value="UniProtKB-EC"/>
</dbReference>
<sequence>MNTFKSIHHLIQSRKEAIFAYQKKHNQWLPITYSQFLNSYLKLSAFFRSIDIDAQSSIAIFSKTRIEWNLVDFAIQANRCITVGLYSNDSDRNINNCLKLTNPKLLVLESYEQLAKIQSIDSDWGWSKPVIVMDANHCQAEPVYHLASILKKPLCEKKSQIIENDINNIASNEIISYIFTSGTSGEQKAVVLTQGNLYHTAQVYKEHYPISQEDKTLLFLPMSHIFARVMFYASIHWGQNHYYLESVDELVEQLKLVNPTTLLVVPRLLEKVMANIEKNVAEKNLLSRLLYRFSLFSGRLHNTSPLPKVVTRPLYYIADRLILNSLRKIFGSSLRFVGAGGGHLSPEVCRYFWSIGIPVYEGYASTESGGLGIFNYPKDSLIGSIGKPILPVECKTEKDGELLMKSPSVALGYLSKTGLQRFDEWISTGDIAEVDLSGYYRISDRKKDLIINAYGKNIAPSWIEDQFLIHADIENIIVIGHNRPYLTALIVPTENQCSDEYVYSTIGDIVSHVNQRLSRHEQIKQFALIPPFEIENQQLTSTMKKRRFAIENSHRDIIERLYATKSNRLVTQ</sequence>
<dbReference type="EMBL" id="AAQH01000029">
    <property type="protein sequence ID" value="EAT10910.1"/>
    <property type="molecule type" value="Genomic_DNA"/>
</dbReference>
<dbReference type="PANTHER" id="PTHR43272:SF33">
    <property type="entry name" value="AMP-BINDING DOMAIN-CONTAINING PROTEIN-RELATED"/>
    <property type="match status" value="1"/>
</dbReference>
<keyword evidence="1" id="KW-0547">Nucleotide-binding</keyword>
<dbReference type="AlphaFoldDB" id="Q1MY50"/>
<dbReference type="Proteomes" id="UP000004263">
    <property type="component" value="Unassembled WGS sequence"/>
</dbReference>
<evidence type="ECO:0000313" key="6">
    <source>
        <dbReference type="Proteomes" id="UP000004263"/>
    </source>
</evidence>
<keyword evidence="2" id="KW-0067">ATP-binding</keyword>
<dbReference type="PANTHER" id="PTHR43272">
    <property type="entry name" value="LONG-CHAIN-FATTY-ACID--COA LIGASE"/>
    <property type="match status" value="1"/>
</dbReference>
<dbReference type="Pfam" id="PF00501">
    <property type="entry name" value="AMP-binding"/>
    <property type="match status" value="1"/>
</dbReference>
<accession>Q1MY50</accession>
<dbReference type="STRING" id="207949.RED65_12705"/>
<evidence type="ECO:0000256" key="3">
    <source>
        <dbReference type="ARBA" id="ARBA00024484"/>
    </source>
</evidence>
<evidence type="ECO:0000256" key="1">
    <source>
        <dbReference type="ARBA" id="ARBA00022741"/>
    </source>
</evidence>
<evidence type="ECO:0000256" key="2">
    <source>
        <dbReference type="ARBA" id="ARBA00022840"/>
    </source>
</evidence>
<keyword evidence="6" id="KW-1185">Reference proteome</keyword>
<evidence type="ECO:0000313" key="5">
    <source>
        <dbReference type="EMBL" id="EAT10910.1"/>
    </source>
</evidence>
<dbReference type="InterPro" id="IPR045851">
    <property type="entry name" value="AMP-bd_C_sf"/>
</dbReference>
<dbReference type="Gene3D" id="3.30.300.30">
    <property type="match status" value="1"/>
</dbReference>
<dbReference type="InterPro" id="IPR000873">
    <property type="entry name" value="AMP-dep_synth/lig_dom"/>
</dbReference>